<dbReference type="Gene3D" id="1.10.10.10">
    <property type="entry name" value="Winged helix-like DNA-binding domain superfamily/Winged helix DNA-binding domain"/>
    <property type="match status" value="1"/>
</dbReference>
<dbReference type="PROSITE" id="PS51464">
    <property type="entry name" value="SIS"/>
    <property type="match status" value="1"/>
</dbReference>
<dbReference type="InterPro" id="IPR046348">
    <property type="entry name" value="SIS_dom_sf"/>
</dbReference>
<dbReference type="STRING" id="1109412.BN1221_04973"/>
<dbReference type="InterPro" id="IPR001347">
    <property type="entry name" value="SIS_dom"/>
</dbReference>
<keyword evidence="2" id="KW-0238">DNA-binding</keyword>
<dbReference type="RefSeq" id="WP_048639542.1">
    <property type="nucleotide sequence ID" value="NZ_CGIG01000001.1"/>
</dbReference>
<dbReference type="PROSITE" id="PS51071">
    <property type="entry name" value="HTH_RPIR"/>
    <property type="match status" value="1"/>
</dbReference>
<evidence type="ECO:0000256" key="3">
    <source>
        <dbReference type="ARBA" id="ARBA00023163"/>
    </source>
</evidence>
<dbReference type="PANTHER" id="PTHR30514:SF17">
    <property type="entry name" value="HTH-TYPE TRANSCRIPTIONAL REGULATOR MURR"/>
    <property type="match status" value="1"/>
</dbReference>
<sequence>MRYTQKIIHNKAILTPGERKIADYVLENPDKLKRLSSQGLAAVLGISQSSIIKFAQKLGLKGFTDFKMALIEEWGQQVSKQKQQSSHIHNAINSNDSLTDIAEKLCAEKQKALRDTTDSLDFTQLQQAVSHIRSAKRIQITGVGGSSLVAKDLAYKLMKIGYPVMNELDSHVQITVAQSLSAADVQIIISFSGKRRELLIAADAAKKNGATLIAITSLQHNPLRELADYTLDTIADETRWRSSSISARTAQNAIIDLLFVCLLQKNSEDSRHFIEQSQMLVDRLSEPNTR</sequence>
<dbReference type="GO" id="GO:0003700">
    <property type="term" value="F:DNA-binding transcription factor activity"/>
    <property type="evidence" value="ECO:0007669"/>
    <property type="project" value="InterPro"/>
</dbReference>
<dbReference type="Pfam" id="PF01380">
    <property type="entry name" value="SIS"/>
    <property type="match status" value="1"/>
</dbReference>
<organism evidence="6 7">
    <name type="scientific">Brenneria goodwinii</name>
    <dbReference type="NCBI Taxonomy" id="1109412"/>
    <lineage>
        <taxon>Bacteria</taxon>
        <taxon>Pseudomonadati</taxon>
        <taxon>Pseudomonadota</taxon>
        <taxon>Gammaproteobacteria</taxon>
        <taxon>Enterobacterales</taxon>
        <taxon>Pectobacteriaceae</taxon>
        <taxon>Brenneria</taxon>
    </lineage>
</organism>
<dbReference type="Gene3D" id="3.40.50.10490">
    <property type="entry name" value="Glucose-6-phosphate isomerase like protein, domain 1"/>
    <property type="match status" value="1"/>
</dbReference>
<proteinExistence type="predicted"/>
<dbReference type="InterPro" id="IPR035472">
    <property type="entry name" value="RpiR-like_SIS"/>
</dbReference>
<dbReference type="EMBL" id="CGIG01000001">
    <property type="protein sequence ID" value="CPR21593.1"/>
    <property type="molecule type" value="Genomic_DNA"/>
</dbReference>
<keyword evidence="3" id="KW-0804">Transcription</keyword>
<protein>
    <submittedName>
        <fullName evidence="6">Sialic acid utilization regulator, RpiR family</fullName>
    </submittedName>
</protein>
<dbReference type="OrthoDB" id="3684496at2"/>
<reference evidence="7" key="1">
    <citation type="submission" date="2015-01" db="EMBL/GenBank/DDBJ databases">
        <authorList>
            <person name="Paterson Steve"/>
        </authorList>
    </citation>
    <scope>NUCLEOTIDE SEQUENCE [LARGE SCALE GENOMIC DNA]</scope>
    <source>
        <strain evidence="7">OBR1</strain>
    </source>
</reference>
<dbReference type="Pfam" id="PF01418">
    <property type="entry name" value="HTH_6"/>
    <property type="match status" value="1"/>
</dbReference>
<accession>A0A0G4K2N0</accession>
<dbReference type="SUPFAM" id="SSF46689">
    <property type="entry name" value="Homeodomain-like"/>
    <property type="match status" value="1"/>
</dbReference>
<evidence type="ECO:0000259" key="5">
    <source>
        <dbReference type="PROSITE" id="PS51464"/>
    </source>
</evidence>
<evidence type="ECO:0000313" key="7">
    <source>
        <dbReference type="Proteomes" id="UP000044377"/>
    </source>
</evidence>
<dbReference type="InterPro" id="IPR036388">
    <property type="entry name" value="WH-like_DNA-bd_sf"/>
</dbReference>
<dbReference type="InterPro" id="IPR009057">
    <property type="entry name" value="Homeodomain-like_sf"/>
</dbReference>
<dbReference type="SUPFAM" id="SSF53697">
    <property type="entry name" value="SIS domain"/>
    <property type="match status" value="1"/>
</dbReference>
<name>A0A0G4K2N0_9GAMM</name>
<evidence type="ECO:0000256" key="2">
    <source>
        <dbReference type="ARBA" id="ARBA00023125"/>
    </source>
</evidence>
<dbReference type="GO" id="GO:1901135">
    <property type="term" value="P:carbohydrate derivative metabolic process"/>
    <property type="evidence" value="ECO:0007669"/>
    <property type="project" value="InterPro"/>
</dbReference>
<dbReference type="PANTHER" id="PTHR30514">
    <property type="entry name" value="GLUCOKINASE"/>
    <property type="match status" value="1"/>
</dbReference>
<dbReference type="CDD" id="cd05013">
    <property type="entry name" value="SIS_RpiR"/>
    <property type="match status" value="1"/>
</dbReference>
<dbReference type="GO" id="GO:0003677">
    <property type="term" value="F:DNA binding"/>
    <property type="evidence" value="ECO:0007669"/>
    <property type="project" value="UniProtKB-KW"/>
</dbReference>
<evidence type="ECO:0000256" key="1">
    <source>
        <dbReference type="ARBA" id="ARBA00023015"/>
    </source>
</evidence>
<keyword evidence="7" id="KW-1185">Reference proteome</keyword>
<evidence type="ECO:0000313" key="6">
    <source>
        <dbReference type="EMBL" id="CPR21593.1"/>
    </source>
</evidence>
<dbReference type="InterPro" id="IPR047640">
    <property type="entry name" value="RpiR-like"/>
</dbReference>
<feature type="domain" description="SIS" evidence="5">
    <location>
        <begin position="128"/>
        <end position="268"/>
    </location>
</feature>
<dbReference type="AlphaFoldDB" id="A0A0G4K2N0"/>
<feature type="domain" description="HTH rpiR-type" evidence="4">
    <location>
        <begin position="1"/>
        <end position="77"/>
    </location>
</feature>
<gene>
    <name evidence="6" type="ORF">BN1221_04973</name>
</gene>
<dbReference type="InterPro" id="IPR000281">
    <property type="entry name" value="HTH_RpiR"/>
</dbReference>
<keyword evidence="1" id="KW-0805">Transcription regulation</keyword>
<evidence type="ECO:0000259" key="4">
    <source>
        <dbReference type="PROSITE" id="PS51071"/>
    </source>
</evidence>
<dbReference type="Proteomes" id="UP000044377">
    <property type="component" value="Unassembled WGS sequence"/>
</dbReference>
<dbReference type="GO" id="GO:0097367">
    <property type="term" value="F:carbohydrate derivative binding"/>
    <property type="evidence" value="ECO:0007669"/>
    <property type="project" value="InterPro"/>
</dbReference>